<reference evidence="3" key="1">
    <citation type="submission" date="2016-11" db="UniProtKB">
        <authorList>
            <consortium name="WormBaseParasite"/>
        </authorList>
    </citation>
    <scope>IDENTIFICATION</scope>
</reference>
<keyword evidence="2" id="KW-1185">Reference proteome</keyword>
<protein>
    <submittedName>
        <fullName evidence="3">Uncharacterized protein</fullName>
    </submittedName>
</protein>
<organism evidence="2 3">
    <name type="scientific">Steinernema glaseri</name>
    <dbReference type="NCBI Taxonomy" id="37863"/>
    <lineage>
        <taxon>Eukaryota</taxon>
        <taxon>Metazoa</taxon>
        <taxon>Ecdysozoa</taxon>
        <taxon>Nematoda</taxon>
        <taxon>Chromadorea</taxon>
        <taxon>Rhabditida</taxon>
        <taxon>Tylenchina</taxon>
        <taxon>Panagrolaimomorpha</taxon>
        <taxon>Strongyloidoidea</taxon>
        <taxon>Steinernematidae</taxon>
        <taxon>Steinernema</taxon>
    </lineage>
</organism>
<accession>A0A1I7Z0P0</accession>
<name>A0A1I7Z0P0_9BILA</name>
<dbReference type="Proteomes" id="UP000095287">
    <property type="component" value="Unplaced"/>
</dbReference>
<evidence type="ECO:0000256" key="1">
    <source>
        <dbReference type="SAM" id="MobiDB-lite"/>
    </source>
</evidence>
<dbReference type="AlphaFoldDB" id="A0A1I7Z0P0"/>
<sequence>MNDFTADANTEMLEATITYDQFGSQTFIASTPHVAKKKRKSTSPAVAQGEDAAPSLFSAPRNHAKAPRRSVAPRMSLIEEEPSSTPESEKTLEAPPVEEQPSEVLKAPRESAVPSVSPQEERQPE</sequence>
<evidence type="ECO:0000313" key="3">
    <source>
        <dbReference type="WBParaSite" id="L893_g21733.t1"/>
    </source>
</evidence>
<dbReference type="WBParaSite" id="L893_g21733.t1">
    <property type="protein sequence ID" value="L893_g21733.t1"/>
    <property type="gene ID" value="L893_g21733"/>
</dbReference>
<proteinExistence type="predicted"/>
<evidence type="ECO:0000313" key="2">
    <source>
        <dbReference type="Proteomes" id="UP000095287"/>
    </source>
</evidence>
<feature type="region of interest" description="Disordered" evidence="1">
    <location>
        <begin position="32"/>
        <end position="125"/>
    </location>
</feature>